<comment type="similarity">
    <text evidence="2">Belongs to the KHG/KDPG aldolase family.</text>
</comment>
<evidence type="ECO:0000256" key="2">
    <source>
        <dbReference type="ARBA" id="ARBA00006906"/>
    </source>
</evidence>
<dbReference type="PANTHER" id="PTHR30246">
    <property type="entry name" value="2-KETO-3-DEOXY-6-PHOSPHOGLUCONATE ALDOLASE"/>
    <property type="match status" value="1"/>
</dbReference>
<dbReference type="EMBL" id="LR134167">
    <property type="protein sequence ID" value="VEB22969.1"/>
    <property type="molecule type" value="Genomic_DNA"/>
</dbReference>
<comment type="pathway">
    <text evidence="1">Carbohydrate acid metabolism.</text>
</comment>
<evidence type="ECO:0000256" key="1">
    <source>
        <dbReference type="ARBA" id="ARBA00004761"/>
    </source>
</evidence>
<evidence type="ECO:0000313" key="7">
    <source>
        <dbReference type="Proteomes" id="UP000268198"/>
    </source>
</evidence>
<comment type="subunit">
    <text evidence="3">Homotrimer.</text>
</comment>
<dbReference type="EC" id="4.1.2.21" evidence="6"/>
<sequence>MTTLKHCPLVAILRGISTHDAEKFVQYLIDVGFYYIEVPLNSPNAFETIELLYKKFDGKCCIGAGTVTNVEQLNKVIKLGVRFIVTPNVNPEVIKLANKFDCLIFVGVMTPSEAFLAINSGAKLLKIFPAELLGENGFKALLSVLPKEIECFPVGGIKANKEQMSRYISIGAKGFGLGNSLYSEGMLFDSFKENASRFQEIWQEIRE</sequence>
<dbReference type="RefSeq" id="WP_126371522.1">
    <property type="nucleotide sequence ID" value="NZ_LR134167.1"/>
</dbReference>
<keyword evidence="7" id="KW-1185">Reference proteome</keyword>
<organism evidence="6 7">
    <name type="scientific">Avibacterium volantium</name>
    <name type="common">Pasteurella volantium</name>
    <dbReference type="NCBI Taxonomy" id="762"/>
    <lineage>
        <taxon>Bacteria</taxon>
        <taxon>Pseudomonadati</taxon>
        <taxon>Pseudomonadota</taxon>
        <taxon>Gammaproteobacteria</taxon>
        <taxon>Pasteurellales</taxon>
        <taxon>Pasteurellaceae</taxon>
        <taxon>Avibacterium</taxon>
    </lineage>
</organism>
<keyword evidence="5" id="KW-0119">Carbohydrate metabolism</keyword>
<gene>
    <name evidence="6" type="primary">dgoA</name>
    <name evidence="6" type="ORF">NCTC3438_00745</name>
</gene>
<dbReference type="KEGG" id="avt:NCTC3438_00745"/>
<dbReference type="PANTHER" id="PTHR30246:SF1">
    <property type="entry name" value="2-DEHYDRO-3-DEOXY-6-PHOSPHOGALACTONATE ALDOLASE-RELATED"/>
    <property type="match status" value="1"/>
</dbReference>
<dbReference type="InterPro" id="IPR000887">
    <property type="entry name" value="Aldlse_KDPG_KHG"/>
</dbReference>
<evidence type="ECO:0000256" key="3">
    <source>
        <dbReference type="ARBA" id="ARBA00011233"/>
    </source>
</evidence>
<dbReference type="Pfam" id="PF01081">
    <property type="entry name" value="Aldolase"/>
    <property type="match status" value="1"/>
</dbReference>
<dbReference type="Gene3D" id="3.20.20.70">
    <property type="entry name" value="Aldolase class I"/>
    <property type="match status" value="1"/>
</dbReference>
<protein>
    <submittedName>
        <fullName evidence="6">2-dehydro-3-deoxy-6-phosphogalactonate aldolase</fullName>
        <ecNumber evidence="6">4.1.2.21</ecNumber>
    </submittedName>
</protein>
<dbReference type="GO" id="GO:0008674">
    <property type="term" value="F:2-dehydro-3-deoxy-6-phosphogalactonate aldolase activity"/>
    <property type="evidence" value="ECO:0007669"/>
    <property type="project" value="UniProtKB-EC"/>
</dbReference>
<dbReference type="SUPFAM" id="SSF51569">
    <property type="entry name" value="Aldolase"/>
    <property type="match status" value="1"/>
</dbReference>
<dbReference type="OrthoDB" id="8590323at2"/>
<dbReference type="NCBIfam" id="NF006600">
    <property type="entry name" value="PRK09140.1"/>
    <property type="match status" value="1"/>
</dbReference>
<evidence type="ECO:0000256" key="4">
    <source>
        <dbReference type="ARBA" id="ARBA00023239"/>
    </source>
</evidence>
<dbReference type="InterPro" id="IPR013785">
    <property type="entry name" value="Aldolase_TIM"/>
</dbReference>
<accession>A0A447SPI7</accession>
<evidence type="ECO:0000256" key="5">
    <source>
        <dbReference type="ARBA" id="ARBA00023277"/>
    </source>
</evidence>
<keyword evidence="4 6" id="KW-0456">Lyase</keyword>
<dbReference type="CDD" id="cd00452">
    <property type="entry name" value="KDPG_aldolase"/>
    <property type="match status" value="1"/>
</dbReference>
<name>A0A447SPI7_AVIVO</name>
<proteinExistence type="inferred from homology"/>
<dbReference type="AlphaFoldDB" id="A0A447SPI7"/>
<evidence type="ECO:0000313" key="6">
    <source>
        <dbReference type="EMBL" id="VEB22969.1"/>
    </source>
</evidence>
<dbReference type="Proteomes" id="UP000268198">
    <property type="component" value="Chromosome"/>
</dbReference>
<reference evidence="6 7" key="1">
    <citation type="submission" date="2018-12" db="EMBL/GenBank/DDBJ databases">
        <authorList>
            <consortium name="Pathogen Informatics"/>
        </authorList>
    </citation>
    <scope>NUCLEOTIDE SEQUENCE [LARGE SCALE GENOMIC DNA]</scope>
    <source>
        <strain evidence="6 7">NCTC3438</strain>
    </source>
</reference>